<dbReference type="InterPro" id="IPR029063">
    <property type="entry name" value="SAM-dependent_MTases_sf"/>
</dbReference>
<evidence type="ECO:0000256" key="3">
    <source>
        <dbReference type="ARBA" id="ARBA00022603"/>
    </source>
</evidence>
<proteinExistence type="predicted"/>
<dbReference type="Pfam" id="PF05175">
    <property type="entry name" value="MTS"/>
    <property type="match status" value="1"/>
</dbReference>
<feature type="region of interest" description="Disordered" evidence="5">
    <location>
        <begin position="1"/>
        <end position="20"/>
    </location>
</feature>
<dbReference type="PROSITE" id="PS00092">
    <property type="entry name" value="N6_MTASE"/>
    <property type="match status" value="1"/>
</dbReference>
<dbReference type="PANTHER" id="PTHR47816">
    <property type="entry name" value="RIBOSOMAL RNA SMALL SUBUNIT METHYLTRANSFERASE C"/>
    <property type="match status" value="1"/>
</dbReference>
<dbReference type="RefSeq" id="WP_344685438.1">
    <property type="nucleotide sequence ID" value="NZ_BAAAVT010000004.1"/>
</dbReference>
<feature type="region of interest" description="Disordered" evidence="5">
    <location>
        <begin position="208"/>
        <end position="231"/>
    </location>
</feature>
<evidence type="ECO:0000256" key="5">
    <source>
        <dbReference type="SAM" id="MobiDB-lite"/>
    </source>
</evidence>
<evidence type="ECO:0000256" key="4">
    <source>
        <dbReference type="ARBA" id="ARBA00022679"/>
    </source>
</evidence>
<dbReference type="InterPro" id="IPR007848">
    <property type="entry name" value="Small_mtfrase_dom"/>
</dbReference>
<keyword evidence="9" id="KW-1185">Reference proteome</keyword>
<dbReference type="Proteomes" id="UP001500236">
    <property type="component" value="Unassembled WGS sequence"/>
</dbReference>
<dbReference type="CDD" id="cd02440">
    <property type="entry name" value="AdoMet_MTases"/>
    <property type="match status" value="1"/>
</dbReference>
<sequence length="415" mass="43858">MSPSDVPASPVPEGRTPAVRPSALTSLALLDDLDQHPPEGPGADAADRLLLDTAAAWWTAGHPRDAVAVADDRWGALTLSLLAAPPELRPLTLRTGQDARSGELAAQANAVRHGLTDSLQALPRTCGVTEELVAGARTVLMPLPRALETLQDWTWLVAEHAADDVVLLAGGRDKHMTRSMNEVLAACFTDVVPGRGRGKARVLTARGPRRGRTAPFPRRQDHSGVSDLGLPPPLTLHAQGAVYGGTSLDPGTRLMLSTLADGSAEALPSADGTLLDLGCGNGTIAVWAALRDPDLQVTAVDQSASAVASTRLSAEAAGVADRVRTVRDDGLSRWPDGSVSTILLNPPFHRGNAVDPTVAHRLIAEAGRVLAPGGHLVCVWNSHLRHRPVLERRVGPTRQLARNPTFTVTESTRRR</sequence>
<name>A0ABP6LQU9_9MICC</name>
<keyword evidence="4" id="KW-0808">Transferase</keyword>
<evidence type="ECO:0000259" key="6">
    <source>
        <dbReference type="Pfam" id="PF05175"/>
    </source>
</evidence>
<protein>
    <submittedName>
        <fullName evidence="8">Methyltransferase</fullName>
    </submittedName>
</protein>
<dbReference type="Gene3D" id="3.40.50.150">
    <property type="entry name" value="Vaccinia Virus protein VP39"/>
    <property type="match status" value="2"/>
</dbReference>
<evidence type="ECO:0000313" key="9">
    <source>
        <dbReference type="Proteomes" id="UP001500236"/>
    </source>
</evidence>
<dbReference type="InterPro" id="IPR046977">
    <property type="entry name" value="RsmC/RlmG"/>
</dbReference>
<evidence type="ECO:0000256" key="1">
    <source>
        <dbReference type="ARBA" id="ARBA00022490"/>
    </source>
</evidence>
<gene>
    <name evidence="8" type="ORF">GCM10010529_07340</name>
</gene>
<comment type="caution">
    <text evidence="8">The sequence shown here is derived from an EMBL/GenBank/DDBJ whole genome shotgun (WGS) entry which is preliminary data.</text>
</comment>
<dbReference type="GO" id="GO:0032259">
    <property type="term" value="P:methylation"/>
    <property type="evidence" value="ECO:0007669"/>
    <property type="project" value="UniProtKB-KW"/>
</dbReference>
<dbReference type="GO" id="GO:0008168">
    <property type="term" value="F:methyltransferase activity"/>
    <property type="evidence" value="ECO:0007669"/>
    <property type="project" value="UniProtKB-KW"/>
</dbReference>
<accession>A0ABP6LQU9</accession>
<feature type="domain" description="RlmG N-terminal" evidence="7">
    <location>
        <begin position="44"/>
        <end position="206"/>
    </location>
</feature>
<dbReference type="EMBL" id="BAAAVT010000004">
    <property type="protein sequence ID" value="GAA3055943.1"/>
    <property type="molecule type" value="Genomic_DNA"/>
</dbReference>
<feature type="domain" description="Methyltransferase small" evidence="6">
    <location>
        <begin position="234"/>
        <end position="409"/>
    </location>
</feature>
<evidence type="ECO:0000259" key="7">
    <source>
        <dbReference type="Pfam" id="PF26049"/>
    </source>
</evidence>
<reference evidence="9" key="1">
    <citation type="journal article" date="2019" name="Int. J. Syst. Evol. Microbiol.">
        <title>The Global Catalogue of Microorganisms (GCM) 10K type strain sequencing project: providing services to taxonomists for standard genome sequencing and annotation.</title>
        <authorList>
            <consortium name="The Broad Institute Genomics Platform"/>
            <consortium name="The Broad Institute Genome Sequencing Center for Infectious Disease"/>
            <person name="Wu L."/>
            <person name="Ma J."/>
        </authorList>
    </citation>
    <scope>NUCLEOTIDE SEQUENCE [LARGE SCALE GENOMIC DNA]</scope>
    <source>
        <strain evidence="9">JCM 14309</strain>
    </source>
</reference>
<organism evidence="8 9">
    <name type="scientific">Nesterenkonia aethiopica</name>
    <dbReference type="NCBI Taxonomy" id="269144"/>
    <lineage>
        <taxon>Bacteria</taxon>
        <taxon>Bacillati</taxon>
        <taxon>Actinomycetota</taxon>
        <taxon>Actinomycetes</taxon>
        <taxon>Micrococcales</taxon>
        <taxon>Micrococcaceae</taxon>
        <taxon>Nesterenkonia</taxon>
    </lineage>
</organism>
<dbReference type="SUPFAM" id="SSF53335">
    <property type="entry name" value="S-adenosyl-L-methionine-dependent methyltransferases"/>
    <property type="match status" value="1"/>
</dbReference>
<dbReference type="InterPro" id="IPR002052">
    <property type="entry name" value="DNA_methylase_N6_adenine_CS"/>
</dbReference>
<dbReference type="InterPro" id="IPR058679">
    <property type="entry name" value="RlmG_N"/>
</dbReference>
<keyword evidence="3 8" id="KW-0489">Methyltransferase</keyword>
<keyword evidence="2" id="KW-0698">rRNA processing</keyword>
<dbReference type="PANTHER" id="PTHR47816:SF4">
    <property type="entry name" value="RIBOSOMAL RNA SMALL SUBUNIT METHYLTRANSFERASE C"/>
    <property type="match status" value="1"/>
</dbReference>
<evidence type="ECO:0000313" key="8">
    <source>
        <dbReference type="EMBL" id="GAA3055943.1"/>
    </source>
</evidence>
<evidence type="ECO:0000256" key="2">
    <source>
        <dbReference type="ARBA" id="ARBA00022552"/>
    </source>
</evidence>
<dbReference type="Pfam" id="PF26049">
    <property type="entry name" value="RLMG_N"/>
    <property type="match status" value="1"/>
</dbReference>
<keyword evidence="1" id="KW-0963">Cytoplasm</keyword>